<name>A0A1H2YET1_ACIFE</name>
<evidence type="ECO:0000256" key="5">
    <source>
        <dbReference type="ARBA" id="ARBA00022692"/>
    </source>
</evidence>
<feature type="transmembrane region" description="Helical" evidence="8">
    <location>
        <begin position="140"/>
        <end position="156"/>
    </location>
</feature>
<evidence type="ECO:0000256" key="3">
    <source>
        <dbReference type="ARBA" id="ARBA00022475"/>
    </source>
</evidence>
<dbReference type="GO" id="GO:0003333">
    <property type="term" value="P:amino acid transmembrane transport"/>
    <property type="evidence" value="ECO:0007669"/>
    <property type="project" value="InterPro"/>
</dbReference>
<feature type="transmembrane region" description="Helical" evidence="8">
    <location>
        <begin position="390"/>
        <end position="410"/>
    </location>
</feature>
<organism evidence="9 10">
    <name type="scientific">Acidaminococcus fermentans</name>
    <dbReference type="NCBI Taxonomy" id="905"/>
    <lineage>
        <taxon>Bacteria</taxon>
        <taxon>Bacillati</taxon>
        <taxon>Bacillota</taxon>
        <taxon>Negativicutes</taxon>
        <taxon>Acidaminococcales</taxon>
        <taxon>Acidaminococcaceae</taxon>
        <taxon>Acidaminococcus</taxon>
    </lineage>
</organism>
<accession>A0A1H2YET1</accession>
<evidence type="ECO:0000313" key="10">
    <source>
        <dbReference type="Proteomes" id="UP000182379"/>
    </source>
</evidence>
<gene>
    <name evidence="9" type="ORF">SAMN05216495_11118</name>
</gene>
<evidence type="ECO:0000256" key="8">
    <source>
        <dbReference type="SAM" id="Phobius"/>
    </source>
</evidence>
<dbReference type="Proteomes" id="UP000182379">
    <property type="component" value="Unassembled WGS sequence"/>
</dbReference>
<dbReference type="RefSeq" id="WP_074706669.1">
    <property type="nucleotide sequence ID" value="NZ_FNOP01000011.1"/>
</dbReference>
<keyword evidence="5 8" id="KW-0812">Transmembrane</keyword>
<evidence type="ECO:0000256" key="7">
    <source>
        <dbReference type="ARBA" id="ARBA00023136"/>
    </source>
</evidence>
<keyword evidence="4" id="KW-0997">Cell inner membrane</keyword>
<evidence type="ECO:0000256" key="2">
    <source>
        <dbReference type="ARBA" id="ARBA00022448"/>
    </source>
</evidence>
<feature type="transmembrane region" description="Helical" evidence="8">
    <location>
        <begin position="232"/>
        <end position="255"/>
    </location>
</feature>
<comment type="caution">
    <text evidence="9">The sequence shown here is derived from an EMBL/GenBank/DDBJ whole genome shotgun (WGS) entry which is preliminary data.</text>
</comment>
<keyword evidence="6 8" id="KW-1133">Transmembrane helix</keyword>
<evidence type="ECO:0000313" key="9">
    <source>
        <dbReference type="EMBL" id="SDX03713.1"/>
    </source>
</evidence>
<dbReference type="Gene3D" id="1.20.1740.10">
    <property type="entry name" value="Amino acid/polyamine transporter I"/>
    <property type="match status" value="1"/>
</dbReference>
<evidence type="ECO:0000256" key="1">
    <source>
        <dbReference type="ARBA" id="ARBA00004429"/>
    </source>
</evidence>
<dbReference type="PANTHER" id="PTHR32195:SF26">
    <property type="entry name" value="TRYPTOPHAN OR TYROSINE TRANSPORTER PROTEIN"/>
    <property type="match status" value="1"/>
</dbReference>
<keyword evidence="3" id="KW-1003">Cell membrane</keyword>
<reference evidence="9 10" key="1">
    <citation type="submission" date="2016-10" db="EMBL/GenBank/DDBJ databases">
        <authorList>
            <person name="Varghese N."/>
            <person name="Submissions S."/>
        </authorList>
    </citation>
    <scope>NUCLEOTIDE SEQUENCE [LARGE SCALE GENOMIC DNA]</scope>
    <source>
        <strain evidence="9 10">WCC6</strain>
    </source>
</reference>
<dbReference type="PANTHER" id="PTHR32195">
    <property type="entry name" value="OS07G0662800 PROTEIN"/>
    <property type="match status" value="1"/>
</dbReference>
<dbReference type="InterPro" id="IPR018227">
    <property type="entry name" value="Amino_acid_transport_2"/>
</dbReference>
<comment type="subcellular location">
    <subcellularLocation>
        <location evidence="1">Cell inner membrane</location>
        <topology evidence="1">Multi-pass membrane protein</topology>
    </subcellularLocation>
</comment>
<feature type="transmembrane region" description="Helical" evidence="8">
    <location>
        <begin position="101"/>
        <end position="120"/>
    </location>
</feature>
<dbReference type="Pfam" id="PF03222">
    <property type="entry name" value="Trp_Tyr_perm"/>
    <property type="match status" value="1"/>
</dbReference>
<dbReference type="EMBL" id="FNOP01000011">
    <property type="protein sequence ID" value="SDX03713.1"/>
    <property type="molecule type" value="Genomic_DNA"/>
</dbReference>
<evidence type="ECO:0000256" key="6">
    <source>
        <dbReference type="ARBA" id="ARBA00022989"/>
    </source>
</evidence>
<feature type="transmembrane region" description="Helical" evidence="8">
    <location>
        <begin position="344"/>
        <end position="364"/>
    </location>
</feature>
<sequence length="414" mass="44955">MEYTETEQMVADQEETGALEIRRLTFTEAVMLVVGATIGSGVLGLAYASRKAGWPVLLTWLLAAGFLSVASMLYVAETALRTRRPLQLSGLAEKYVGKTGSWLIFFSVGATSFCSLIAYITGCGKILSTFLGIPLEEASLLFSVGATAVVWLGLKVTGAAEKYLGLGMILMLLLLVGASFLRARVPMEEILYAHWSWGIPVFNIAVFCYAVQYIVPELARGFRDRPDKLVPAILGGTGISFLILALVPLAVFLMLPGEEITEVASLSWGRALKNPLFYLLVNFFAFCAMLTSFWAIAESFLTNCIERLGFRSERDIRSRALCLVFIVVPPIFLASSGLVGFVNAIFSAGTFGGIIMSVLPVFMVQSARKRGDQEPCWQCGWLAARPVQGLVLTVFLGSGIYALLSMAGMLPKGW</sequence>
<keyword evidence="2" id="KW-0813">Transport</keyword>
<protein>
    <submittedName>
        <fullName evidence="9">Amino acid permease</fullName>
    </submittedName>
</protein>
<keyword evidence="7 8" id="KW-0472">Membrane</keyword>
<feature type="transmembrane region" description="Helical" evidence="8">
    <location>
        <begin position="318"/>
        <end position="338"/>
    </location>
</feature>
<feature type="transmembrane region" description="Helical" evidence="8">
    <location>
        <begin position="60"/>
        <end position="80"/>
    </location>
</feature>
<feature type="transmembrane region" description="Helical" evidence="8">
    <location>
        <begin position="29"/>
        <end position="48"/>
    </location>
</feature>
<feature type="transmembrane region" description="Helical" evidence="8">
    <location>
        <begin position="193"/>
        <end position="211"/>
    </location>
</feature>
<proteinExistence type="predicted"/>
<dbReference type="AlphaFoldDB" id="A0A1H2YET1"/>
<evidence type="ECO:0000256" key="4">
    <source>
        <dbReference type="ARBA" id="ARBA00022519"/>
    </source>
</evidence>
<feature type="transmembrane region" description="Helical" evidence="8">
    <location>
        <begin position="275"/>
        <end position="297"/>
    </location>
</feature>
<dbReference type="GO" id="GO:0005886">
    <property type="term" value="C:plasma membrane"/>
    <property type="evidence" value="ECO:0007669"/>
    <property type="project" value="UniProtKB-SubCell"/>
</dbReference>
<feature type="transmembrane region" description="Helical" evidence="8">
    <location>
        <begin position="163"/>
        <end position="181"/>
    </location>
</feature>